<protein>
    <submittedName>
        <fullName evidence="1">Uncharacterized protein</fullName>
    </submittedName>
</protein>
<dbReference type="AlphaFoldDB" id="X6NGY1"/>
<proteinExistence type="predicted"/>
<keyword evidence="2" id="KW-1185">Reference proteome</keyword>
<reference evidence="1 2" key="1">
    <citation type="journal article" date="2013" name="Curr. Biol.">
        <title>The Genome of the Foraminiferan Reticulomyxa filosa.</title>
        <authorList>
            <person name="Glockner G."/>
            <person name="Hulsmann N."/>
            <person name="Schleicher M."/>
            <person name="Noegel A.A."/>
            <person name="Eichinger L."/>
            <person name="Gallinger C."/>
            <person name="Pawlowski J."/>
            <person name="Sierra R."/>
            <person name="Euteneuer U."/>
            <person name="Pillet L."/>
            <person name="Moustafa A."/>
            <person name="Platzer M."/>
            <person name="Groth M."/>
            <person name="Szafranski K."/>
            <person name="Schliwa M."/>
        </authorList>
    </citation>
    <scope>NUCLEOTIDE SEQUENCE [LARGE SCALE GENOMIC DNA]</scope>
</reference>
<gene>
    <name evidence="1" type="ORF">RFI_12174</name>
</gene>
<dbReference type="Proteomes" id="UP000023152">
    <property type="component" value="Unassembled WGS sequence"/>
</dbReference>
<organism evidence="1 2">
    <name type="scientific">Reticulomyxa filosa</name>
    <dbReference type="NCBI Taxonomy" id="46433"/>
    <lineage>
        <taxon>Eukaryota</taxon>
        <taxon>Sar</taxon>
        <taxon>Rhizaria</taxon>
        <taxon>Retaria</taxon>
        <taxon>Foraminifera</taxon>
        <taxon>Monothalamids</taxon>
        <taxon>Reticulomyxidae</taxon>
        <taxon>Reticulomyxa</taxon>
    </lineage>
</organism>
<comment type="caution">
    <text evidence="1">The sequence shown here is derived from an EMBL/GenBank/DDBJ whole genome shotgun (WGS) entry which is preliminary data.</text>
</comment>
<evidence type="ECO:0000313" key="2">
    <source>
        <dbReference type="Proteomes" id="UP000023152"/>
    </source>
</evidence>
<evidence type="ECO:0000313" key="1">
    <source>
        <dbReference type="EMBL" id="ETO24969.1"/>
    </source>
</evidence>
<accession>X6NGY1</accession>
<name>X6NGY1_RETFI</name>
<sequence>MALLANNSIVNTENNAKINSSMSANGKFPYKAEFPRNGDLETVELLRQRLLEWAFENTSREKIVHNKEDTPFRLGLLFYFLCIRSHRKSECAQKKLVVRLYQKNKRYNAHRFFLHKGSQHGDQKLKRYNHLCPWHHVTTYIKEQHMDLKGSMPLCIENCSQCPDKKYHFENNSEWTRVCHKDVDKANTILNNFVSQEVIRGKMSVIKDTSLALEFSLTGGKISCSKKWTVKVLKKLWFEKIRTSTPAKRGGSQPLNLTYEKFWVEVIPDEVYLKITGINTERQNQRIPIDSVIGATVDSTMQICLALQSSFRKSKNKRGELKGVEFGLFVRQELVRFNHQLRVGLSIKKNVNSFESPSQLLHSNTLQQGCEFDLQNLPALKFNFSDSSDISNSNSNPGDSKPGQSGVLNIFSFDMTCFGLDNFKSALQAHIAPVGTQVCKNISNLFFLQKKWIHLKKFSMAVTQRIHTFNKGYNVFFILDQKEQRKGKERGATPLFF</sequence>
<dbReference type="EMBL" id="ASPP01008828">
    <property type="protein sequence ID" value="ETO24969.1"/>
    <property type="molecule type" value="Genomic_DNA"/>
</dbReference>